<gene>
    <name evidence="1" type="ORF">KI659_02990</name>
</gene>
<dbReference type="Proteomes" id="UP001319104">
    <property type="component" value="Unassembled WGS sequence"/>
</dbReference>
<accession>A0AAP2CG94</accession>
<comment type="caution">
    <text evidence="1">The sequence shown here is derived from an EMBL/GenBank/DDBJ whole genome shotgun (WGS) entry which is preliminary data.</text>
</comment>
<dbReference type="EMBL" id="JAHCMY010000001">
    <property type="protein sequence ID" value="MBS9522974.1"/>
    <property type="molecule type" value="Genomic_DNA"/>
</dbReference>
<organism evidence="1 2">
    <name type="scientific">Litoribacter ruber</name>
    <dbReference type="NCBI Taxonomy" id="702568"/>
    <lineage>
        <taxon>Bacteria</taxon>
        <taxon>Pseudomonadati</taxon>
        <taxon>Bacteroidota</taxon>
        <taxon>Cytophagia</taxon>
        <taxon>Cytophagales</taxon>
        <taxon>Cyclobacteriaceae</taxon>
        <taxon>Litoribacter</taxon>
    </lineage>
</organism>
<evidence type="ECO:0000313" key="1">
    <source>
        <dbReference type="EMBL" id="MBS9522974.1"/>
    </source>
</evidence>
<dbReference type="RefSeq" id="WP_213943842.1">
    <property type="nucleotide sequence ID" value="NZ_JAHBGI010000003.1"/>
</dbReference>
<evidence type="ECO:0000313" key="2">
    <source>
        <dbReference type="Proteomes" id="UP001319104"/>
    </source>
</evidence>
<proteinExistence type="predicted"/>
<keyword evidence="2" id="KW-1185">Reference proteome</keyword>
<name>A0AAP2CG94_9BACT</name>
<sequence length="151" mass="16776">MNKIVYLFALVGLIFTACNNDDEVPAGVTIEGEWRIARIDYQGFPADFDEEDEEFWETTYVFGADNRFTKISGRAGFTGEASGTYSRTQPNPELDLDEVEGYYSLSFEVGGETVESCGSQTGESFTLMHTGELINELAPCDGPNLYYTKVN</sequence>
<protein>
    <recommendedName>
        <fullName evidence="3">Lipocalin-like domain-containing protein</fullName>
    </recommendedName>
</protein>
<reference evidence="1 2" key="1">
    <citation type="submission" date="2021-05" db="EMBL/GenBank/DDBJ databases">
        <authorList>
            <person name="Zhang Z.D."/>
            <person name="Osman G."/>
        </authorList>
    </citation>
    <scope>NUCLEOTIDE SEQUENCE [LARGE SCALE GENOMIC DNA]</scope>
    <source>
        <strain evidence="1 2">KCTC 32217</strain>
    </source>
</reference>
<dbReference type="AlphaFoldDB" id="A0AAP2CG94"/>
<dbReference type="PROSITE" id="PS51257">
    <property type="entry name" value="PROKAR_LIPOPROTEIN"/>
    <property type="match status" value="1"/>
</dbReference>
<evidence type="ECO:0008006" key="3">
    <source>
        <dbReference type="Google" id="ProtNLM"/>
    </source>
</evidence>